<dbReference type="EMBL" id="SGWW01000002">
    <property type="protein sequence ID" value="RZS57639.1"/>
    <property type="molecule type" value="Genomic_DNA"/>
</dbReference>
<keyword evidence="1" id="KW-0472">Membrane</keyword>
<name>A0A4Q7LVA0_9MICO</name>
<organism evidence="2 3">
    <name type="scientific">Microcella putealis</name>
    <dbReference type="NCBI Taxonomy" id="337005"/>
    <lineage>
        <taxon>Bacteria</taxon>
        <taxon>Bacillati</taxon>
        <taxon>Actinomycetota</taxon>
        <taxon>Actinomycetes</taxon>
        <taxon>Micrococcales</taxon>
        <taxon>Microbacteriaceae</taxon>
        <taxon>Microcella</taxon>
    </lineage>
</organism>
<feature type="transmembrane region" description="Helical" evidence="1">
    <location>
        <begin position="7"/>
        <end position="27"/>
    </location>
</feature>
<evidence type="ECO:0000313" key="3">
    <source>
        <dbReference type="Proteomes" id="UP000293519"/>
    </source>
</evidence>
<protein>
    <submittedName>
        <fullName evidence="2">Uncharacterized protein</fullName>
    </submittedName>
</protein>
<gene>
    <name evidence="2" type="ORF">EV141_1353</name>
</gene>
<keyword evidence="1" id="KW-0812">Transmembrane</keyword>
<dbReference type="RefSeq" id="WP_130485181.1">
    <property type="nucleotide sequence ID" value="NZ_SGWW01000002.1"/>
</dbReference>
<keyword evidence="1" id="KW-1133">Transmembrane helix</keyword>
<evidence type="ECO:0000256" key="1">
    <source>
        <dbReference type="SAM" id="Phobius"/>
    </source>
</evidence>
<feature type="transmembrane region" description="Helical" evidence="1">
    <location>
        <begin position="39"/>
        <end position="57"/>
    </location>
</feature>
<proteinExistence type="predicted"/>
<dbReference type="AlphaFoldDB" id="A0A4Q7LVA0"/>
<dbReference type="Proteomes" id="UP000293519">
    <property type="component" value="Unassembled WGS sequence"/>
</dbReference>
<dbReference type="OrthoDB" id="4485518at2"/>
<reference evidence="2 3" key="1">
    <citation type="journal article" date="2015" name="Stand. Genomic Sci.">
        <title>Genomic Encyclopedia of Bacterial and Archaeal Type Strains, Phase III: the genomes of soil and plant-associated and newly described type strains.</title>
        <authorList>
            <person name="Whitman W.B."/>
            <person name="Woyke T."/>
            <person name="Klenk H.P."/>
            <person name="Zhou Y."/>
            <person name="Lilburn T.G."/>
            <person name="Beck B.J."/>
            <person name="De Vos P."/>
            <person name="Vandamme P."/>
            <person name="Eisen J.A."/>
            <person name="Garrity G."/>
            <person name="Hugenholtz P."/>
            <person name="Kyrpides N.C."/>
        </authorList>
    </citation>
    <scope>NUCLEOTIDE SEQUENCE [LARGE SCALE GENOMIC DNA]</scope>
    <source>
        <strain evidence="2 3">CV2</strain>
    </source>
</reference>
<keyword evidence="3" id="KW-1185">Reference proteome</keyword>
<comment type="caution">
    <text evidence="2">The sequence shown here is derived from an EMBL/GenBank/DDBJ whole genome shotgun (WGS) entry which is preliminary data.</text>
</comment>
<accession>A0A4Q7LVA0</accession>
<evidence type="ECO:0000313" key="2">
    <source>
        <dbReference type="EMBL" id="RZS57639.1"/>
    </source>
</evidence>
<sequence length="149" mass="16639">MSRTRIGVVVMAALLALYLVVVGLYAVRLVTDPLPVVQAMGWALILLPLLGAWALAAELRFGVQAERLATQLEAEGGLPDDELPASASGRLDRERADALFARYKAEVEADPEPWQNWFRLALAYDGARDRRRARWATREAIRRERDARA</sequence>